<proteinExistence type="predicted"/>
<evidence type="ECO:0000313" key="5">
    <source>
        <dbReference type="Proteomes" id="UP000078062"/>
    </source>
</evidence>
<feature type="signal peptide" evidence="2">
    <location>
        <begin position="1"/>
        <end position="22"/>
    </location>
</feature>
<keyword evidence="2" id="KW-0732">Signal</keyword>
<dbReference type="GO" id="GO:0042834">
    <property type="term" value="F:peptidoglycan binding"/>
    <property type="evidence" value="ECO:0007669"/>
    <property type="project" value="InterPro"/>
</dbReference>
<feature type="chain" id="PRO_5008388936" evidence="2">
    <location>
        <begin position="23"/>
        <end position="250"/>
    </location>
</feature>
<sequence>MQKNILKMTLLLVFLFLGNAVGLEDKEATTQPKSPQNTPKNLPPIQLKLDQAHEDLIKMLDNMGKSTQYEFPKIKEILEQSEEEWLKVAHEECIALVMLVSPKASIEHSPIYKNCYEAYVKQRIHDLYDFYIESKKVKRKIKKARKQEVATNQSQSAKKEPPKNERQKNLTKPSLTDASIPKGYYLQVGAFLNAPSKDFLQTLKNFPYKIEKKDSLTHYFIGPYKIKEEALKQLENAAKSFKNKPVLVEK</sequence>
<evidence type="ECO:0000256" key="2">
    <source>
        <dbReference type="SAM" id="SignalP"/>
    </source>
</evidence>
<dbReference type="RefSeq" id="WP_064434787.1">
    <property type="nucleotide sequence ID" value="NZ_CP011486.1"/>
</dbReference>
<dbReference type="EMBL" id="CP011486">
    <property type="protein sequence ID" value="ANH48487.1"/>
    <property type="molecule type" value="Genomic_DNA"/>
</dbReference>
<feature type="domain" description="SPOR" evidence="3">
    <location>
        <begin position="181"/>
        <end position="245"/>
    </location>
</feature>
<evidence type="ECO:0000256" key="1">
    <source>
        <dbReference type="SAM" id="MobiDB-lite"/>
    </source>
</evidence>
<feature type="region of interest" description="Disordered" evidence="1">
    <location>
        <begin position="145"/>
        <end position="176"/>
    </location>
</feature>
<dbReference type="PATRIC" id="fig|210.2441.peg.1003"/>
<name>A0A1A9HCY7_HELPX</name>
<gene>
    <name evidence="4" type="ORF">AA977_04875</name>
</gene>
<dbReference type="AlphaFoldDB" id="A0A1A9HCY7"/>
<reference evidence="4 5" key="1">
    <citation type="submission" date="2014-04" db="EMBL/GenBank/DDBJ databases">
        <title>Detecting global and local adaptation in a worldwide sample of Helicobacter pylori genomes.</title>
        <authorList>
            <person name="Montano V."/>
            <person name="Didelot X."/>
            <person name="Foll M."/>
            <person name="Linz B."/>
            <person name="Reinhardt R."/>
            <person name="Suerbaum S."/>
            <person name="Moodley Y."/>
            <person name="Jensen J.D."/>
        </authorList>
    </citation>
    <scope>NUCLEOTIDE SEQUENCE [LARGE SCALE GENOMIC DNA]</scope>
    <source>
        <strain evidence="4 5">K26A1</strain>
    </source>
</reference>
<dbReference type="InterPro" id="IPR007730">
    <property type="entry name" value="SPOR-like_dom"/>
</dbReference>
<feature type="compositionally biased region" description="Basic and acidic residues" evidence="1">
    <location>
        <begin position="157"/>
        <end position="168"/>
    </location>
</feature>
<dbReference type="Proteomes" id="UP000078062">
    <property type="component" value="Chromosome"/>
</dbReference>
<evidence type="ECO:0000313" key="4">
    <source>
        <dbReference type="EMBL" id="ANH48487.1"/>
    </source>
</evidence>
<protein>
    <submittedName>
        <fullName evidence="4">Sporulation protein</fullName>
    </submittedName>
</protein>
<evidence type="ECO:0000259" key="3">
    <source>
        <dbReference type="Pfam" id="PF05036"/>
    </source>
</evidence>
<dbReference type="Pfam" id="PF05036">
    <property type="entry name" value="SPOR"/>
    <property type="match status" value="1"/>
</dbReference>
<accession>A0A1A9HCY7</accession>
<organism evidence="4 5">
    <name type="scientific">Helicobacter pylori</name>
    <name type="common">Campylobacter pylori</name>
    <dbReference type="NCBI Taxonomy" id="210"/>
    <lineage>
        <taxon>Bacteria</taxon>
        <taxon>Pseudomonadati</taxon>
        <taxon>Campylobacterota</taxon>
        <taxon>Epsilonproteobacteria</taxon>
        <taxon>Campylobacterales</taxon>
        <taxon>Helicobacteraceae</taxon>
        <taxon>Helicobacter</taxon>
    </lineage>
</organism>